<dbReference type="EC" id="2.7.11.22" evidence="2"/>
<organism evidence="13 14">
    <name type="scientific">Ricinus communis</name>
    <name type="common">Castor bean</name>
    <dbReference type="NCBI Taxonomy" id="3988"/>
    <lineage>
        <taxon>Eukaryota</taxon>
        <taxon>Viridiplantae</taxon>
        <taxon>Streptophyta</taxon>
        <taxon>Embryophyta</taxon>
        <taxon>Tracheophyta</taxon>
        <taxon>Spermatophyta</taxon>
        <taxon>Magnoliopsida</taxon>
        <taxon>eudicotyledons</taxon>
        <taxon>Gunneridae</taxon>
        <taxon>Pentapetalae</taxon>
        <taxon>rosids</taxon>
        <taxon>fabids</taxon>
        <taxon>Malpighiales</taxon>
        <taxon>Euphorbiaceae</taxon>
        <taxon>Acalyphoideae</taxon>
        <taxon>Acalypheae</taxon>
        <taxon>Ricinus</taxon>
    </lineage>
</organism>
<dbReference type="EMBL" id="EQ973904">
    <property type="protein sequence ID" value="EEF39381.1"/>
    <property type="molecule type" value="Genomic_DNA"/>
</dbReference>
<dbReference type="InterPro" id="IPR011009">
    <property type="entry name" value="Kinase-like_dom_sf"/>
</dbReference>
<sequence>MAAGELDVSWRRNLILRNFSKKECCRNGGFGLESSRIHGGSVGRKNGNCFRAGSLNEGCRRSDGFEIAKFGEDGIRFPPQKKRKFSPIVWDREEKGVGFDSKNEMVASKASVIQPVSLNTGQGMEVLSAQSVVADKGQMRDISVSRCASDSNSSDMSSLESGEFRRESSEEENRPRPSESQEKGSGVECPNDEVIKNKSMDVESESIDQLENSSNHADSFKIEDPGSINMLQGCRSVCEYEKVDKINAGTYGIVYKAKDKKTGQHVALKKVKMERETEGFPMTALREVNILFSLHHPSIVNIKEVVTDDANDVYMAMEYMDYDLQRFTNTVKYPFSISEVKYMMLQLLEGVCYLHENWVIHRDLKTSNILLNDDGKLKICDFGLSRQYTDPLKPYTSTVVTLWYRAPELLLGSRHYSTAIDMWSVGCIMAELLMKEPLFQGRTEIDQLDKIFSILGTPKEMIWPGFSKLRGARAKFVQQPFNVLRKKFNGIRFGGPPALSDSGFDLLKNLLTYDPKKRISAKAALDHDWFREFPPPSYDFKPALHIQLSQQKSYL</sequence>
<keyword evidence="8" id="KW-0067">ATP-binding</keyword>
<keyword evidence="6" id="KW-0547">Nucleotide-binding</keyword>
<feature type="compositionally biased region" description="Basic and acidic residues" evidence="11">
    <location>
        <begin position="162"/>
        <end position="182"/>
    </location>
</feature>
<dbReference type="PANTHER" id="PTHR24056:SF566">
    <property type="entry name" value="CYCLIN-DEPENDENT KINASE"/>
    <property type="match status" value="1"/>
</dbReference>
<dbReference type="GO" id="GO:0004693">
    <property type="term" value="F:cyclin-dependent protein serine/threonine kinase activity"/>
    <property type="evidence" value="ECO:0007669"/>
    <property type="project" value="UniProtKB-EC"/>
</dbReference>
<evidence type="ECO:0000256" key="5">
    <source>
        <dbReference type="ARBA" id="ARBA00022679"/>
    </source>
</evidence>
<dbReference type="Gene3D" id="3.30.200.20">
    <property type="entry name" value="Phosphorylase Kinase, domain 1"/>
    <property type="match status" value="1"/>
</dbReference>
<evidence type="ECO:0000256" key="2">
    <source>
        <dbReference type="ARBA" id="ARBA00012425"/>
    </source>
</evidence>
<dbReference type="Pfam" id="PF00069">
    <property type="entry name" value="Pkinase"/>
    <property type="match status" value="1"/>
</dbReference>
<keyword evidence="7" id="KW-0418">Kinase</keyword>
<keyword evidence="4" id="KW-0597">Phosphoprotein</keyword>
<evidence type="ECO:0000256" key="10">
    <source>
        <dbReference type="ARBA" id="ARBA00048367"/>
    </source>
</evidence>
<comment type="similarity">
    <text evidence="1">Belongs to the protein kinase superfamily. CMGC Ser/Thr protein kinase family. CDC2/CDKX subfamily.</text>
</comment>
<name>B9SAD2_RICCO</name>
<accession>B9SAD2</accession>
<dbReference type="CDD" id="cd07843">
    <property type="entry name" value="STKc_CDC2L1"/>
    <property type="match status" value="1"/>
</dbReference>
<dbReference type="GO" id="GO:0005524">
    <property type="term" value="F:ATP binding"/>
    <property type="evidence" value="ECO:0007669"/>
    <property type="project" value="UniProtKB-KW"/>
</dbReference>
<dbReference type="STRING" id="3988.B9SAD2"/>
<dbReference type="SUPFAM" id="SSF56112">
    <property type="entry name" value="Protein kinase-like (PK-like)"/>
    <property type="match status" value="1"/>
</dbReference>
<comment type="catalytic activity">
    <reaction evidence="9">
        <text>L-threonyl-[protein] + ATP = O-phospho-L-threonyl-[protein] + ADP + H(+)</text>
        <dbReference type="Rhea" id="RHEA:46608"/>
        <dbReference type="Rhea" id="RHEA-COMP:11060"/>
        <dbReference type="Rhea" id="RHEA-COMP:11605"/>
        <dbReference type="ChEBI" id="CHEBI:15378"/>
        <dbReference type="ChEBI" id="CHEBI:30013"/>
        <dbReference type="ChEBI" id="CHEBI:30616"/>
        <dbReference type="ChEBI" id="CHEBI:61977"/>
        <dbReference type="ChEBI" id="CHEBI:456216"/>
        <dbReference type="EC" id="2.7.11.22"/>
    </reaction>
</comment>
<dbReference type="GO" id="GO:0010556">
    <property type="term" value="P:regulation of macromolecule biosynthetic process"/>
    <property type="evidence" value="ECO:0007669"/>
    <property type="project" value="UniProtKB-ARBA"/>
</dbReference>
<dbReference type="GO" id="GO:0005634">
    <property type="term" value="C:nucleus"/>
    <property type="evidence" value="ECO:0000318"/>
    <property type="project" value="GO_Central"/>
</dbReference>
<evidence type="ECO:0000256" key="6">
    <source>
        <dbReference type="ARBA" id="ARBA00022741"/>
    </source>
</evidence>
<dbReference type="InterPro" id="IPR008271">
    <property type="entry name" value="Ser/Thr_kinase_AS"/>
</dbReference>
<dbReference type="OMA" id="HFARSHE"/>
<dbReference type="GO" id="GO:0080090">
    <property type="term" value="P:regulation of primary metabolic process"/>
    <property type="evidence" value="ECO:0007669"/>
    <property type="project" value="UniProtKB-ARBA"/>
</dbReference>
<dbReference type="InterPro" id="IPR000719">
    <property type="entry name" value="Prot_kinase_dom"/>
</dbReference>
<proteinExistence type="inferred from homology"/>
<protein>
    <recommendedName>
        <fullName evidence="2">cyclin-dependent kinase</fullName>
        <ecNumber evidence="2">2.7.11.22</ecNumber>
    </recommendedName>
</protein>
<dbReference type="PROSITE" id="PS50011">
    <property type="entry name" value="PROTEIN_KINASE_DOM"/>
    <property type="match status" value="1"/>
</dbReference>
<evidence type="ECO:0000256" key="1">
    <source>
        <dbReference type="ARBA" id="ARBA00006485"/>
    </source>
</evidence>
<dbReference type="Gene3D" id="1.10.510.10">
    <property type="entry name" value="Transferase(Phosphotransferase) domain 1"/>
    <property type="match status" value="1"/>
</dbReference>
<gene>
    <name evidence="13" type="ORF">RCOM_0584990</name>
</gene>
<dbReference type="eggNOG" id="KOG0663">
    <property type="taxonomic scope" value="Eukaryota"/>
</dbReference>
<dbReference type="AlphaFoldDB" id="B9SAD2"/>
<dbReference type="PANTHER" id="PTHR24056">
    <property type="entry name" value="CELL DIVISION PROTEIN KINASE"/>
    <property type="match status" value="1"/>
</dbReference>
<dbReference type="InterPro" id="IPR045267">
    <property type="entry name" value="CDK11/PITSLRE_STKc"/>
</dbReference>
<evidence type="ECO:0000256" key="8">
    <source>
        <dbReference type="ARBA" id="ARBA00022840"/>
    </source>
</evidence>
<keyword evidence="5 13" id="KW-0808">Transferase</keyword>
<evidence type="ECO:0000259" key="12">
    <source>
        <dbReference type="PROSITE" id="PS50011"/>
    </source>
</evidence>
<feature type="domain" description="Protein kinase" evidence="12">
    <location>
        <begin position="240"/>
        <end position="530"/>
    </location>
</feature>
<evidence type="ECO:0000313" key="14">
    <source>
        <dbReference type="Proteomes" id="UP000008311"/>
    </source>
</evidence>
<dbReference type="GO" id="GO:0106310">
    <property type="term" value="F:protein serine kinase activity"/>
    <property type="evidence" value="ECO:0007669"/>
    <property type="project" value="RHEA"/>
</dbReference>
<dbReference type="Proteomes" id="UP000008311">
    <property type="component" value="Unassembled WGS sequence"/>
</dbReference>
<dbReference type="OrthoDB" id="1732493at2759"/>
<keyword evidence="14" id="KW-1185">Reference proteome</keyword>
<dbReference type="PROSITE" id="PS00108">
    <property type="entry name" value="PROTEIN_KINASE_ST"/>
    <property type="match status" value="1"/>
</dbReference>
<reference evidence="14" key="1">
    <citation type="journal article" date="2010" name="Nat. Biotechnol.">
        <title>Draft genome sequence of the oilseed species Ricinus communis.</title>
        <authorList>
            <person name="Chan A.P."/>
            <person name="Crabtree J."/>
            <person name="Zhao Q."/>
            <person name="Lorenzi H."/>
            <person name="Orvis J."/>
            <person name="Puiu D."/>
            <person name="Melake-Berhan A."/>
            <person name="Jones K.M."/>
            <person name="Redman J."/>
            <person name="Chen G."/>
            <person name="Cahoon E.B."/>
            <person name="Gedil M."/>
            <person name="Stanke M."/>
            <person name="Haas B.J."/>
            <person name="Wortman J.R."/>
            <person name="Fraser-Liggett C.M."/>
            <person name="Ravel J."/>
            <person name="Rabinowicz P.D."/>
        </authorList>
    </citation>
    <scope>NUCLEOTIDE SEQUENCE [LARGE SCALE GENOMIC DNA]</scope>
    <source>
        <strain evidence="14">cv. Hale</strain>
    </source>
</reference>
<dbReference type="InParanoid" id="B9SAD2"/>
<keyword evidence="3" id="KW-0723">Serine/threonine-protein kinase</keyword>
<evidence type="ECO:0000313" key="13">
    <source>
        <dbReference type="EMBL" id="EEF39381.1"/>
    </source>
</evidence>
<evidence type="ECO:0000256" key="9">
    <source>
        <dbReference type="ARBA" id="ARBA00047811"/>
    </source>
</evidence>
<dbReference type="GO" id="GO:0004674">
    <property type="term" value="F:protein serine/threonine kinase activity"/>
    <property type="evidence" value="ECO:0000318"/>
    <property type="project" value="GO_Central"/>
</dbReference>
<evidence type="ECO:0000256" key="11">
    <source>
        <dbReference type="SAM" id="MobiDB-lite"/>
    </source>
</evidence>
<dbReference type="FunFam" id="1.10.510.10:FF:000211">
    <property type="entry name" value="Cyclin-dependent kinase G-2"/>
    <property type="match status" value="1"/>
</dbReference>
<comment type="catalytic activity">
    <reaction evidence="10">
        <text>L-seryl-[protein] + ATP = O-phospho-L-seryl-[protein] + ADP + H(+)</text>
        <dbReference type="Rhea" id="RHEA:17989"/>
        <dbReference type="Rhea" id="RHEA-COMP:9863"/>
        <dbReference type="Rhea" id="RHEA-COMP:11604"/>
        <dbReference type="ChEBI" id="CHEBI:15378"/>
        <dbReference type="ChEBI" id="CHEBI:29999"/>
        <dbReference type="ChEBI" id="CHEBI:30616"/>
        <dbReference type="ChEBI" id="CHEBI:83421"/>
        <dbReference type="ChEBI" id="CHEBI:456216"/>
        <dbReference type="EC" id="2.7.11.22"/>
    </reaction>
</comment>
<dbReference type="FunFam" id="3.30.200.20:FF:000172">
    <property type="entry name" value="cyclin-dependent kinase G-2 isoform X1"/>
    <property type="match status" value="1"/>
</dbReference>
<evidence type="ECO:0000256" key="3">
    <source>
        <dbReference type="ARBA" id="ARBA00022527"/>
    </source>
</evidence>
<dbReference type="SMART" id="SM00220">
    <property type="entry name" value="S_TKc"/>
    <property type="match status" value="1"/>
</dbReference>
<feature type="compositionally biased region" description="Low complexity" evidence="11">
    <location>
        <begin position="144"/>
        <end position="161"/>
    </location>
</feature>
<evidence type="ECO:0000256" key="7">
    <source>
        <dbReference type="ARBA" id="ARBA00022777"/>
    </source>
</evidence>
<feature type="region of interest" description="Disordered" evidence="11">
    <location>
        <begin position="144"/>
        <end position="194"/>
    </location>
</feature>
<evidence type="ECO:0000256" key="4">
    <source>
        <dbReference type="ARBA" id="ARBA00022553"/>
    </source>
</evidence>
<dbReference type="KEGG" id="rcu:8282900"/>
<dbReference type="InterPro" id="IPR050108">
    <property type="entry name" value="CDK"/>
</dbReference>